<dbReference type="EMBL" id="JAIWYP010000005">
    <property type="protein sequence ID" value="KAH3816418.1"/>
    <property type="molecule type" value="Genomic_DNA"/>
</dbReference>
<accession>A0A9D4GJ92</accession>
<reference evidence="1" key="2">
    <citation type="submission" date="2020-11" db="EMBL/GenBank/DDBJ databases">
        <authorList>
            <person name="McCartney M.A."/>
            <person name="Auch B."/>
            <person name="Kono T."/>
            <person name="Mallez S."/>
            <person name="Becker A."/>
            <person name="Gohl D.M."/>
            <person name="Silverstein K.A.T."/>
            <person name="Koren S."/>
            <person name="Bechman K.B."/>
            <person name="Herman A."/>
            <person name="Abrahante J.E."/>
            <person name="Garbe J."/>
        </authorList>
    </citation>
    <scope>NUCLEOTIDE SEQUENCE</scope>
    <source>
        <strain evidence="1">Duluth1</strain>
        <tissue evidence="1">Whole animal</tissue>
    </source>
</reference>
<dbReference type="Proteomes" id="UP000828390">
    <property type="component" value="Unassembled WGS sequence"/>
</dbReference>
<comment type="caution">
    <text evidence="1">The sequence shown here is derived from an EMBL/GenBank/DDBJ whole genome shotgun (WGS) entry which is preliminary data.</text>
</comment>
<dbReference type="AlphaFoldDB" id="A0A9D4GJ92"/>
<reference evidence="1" key="1">
    <citation type="journal article" date="2019" name="bioRxiv">
        <title>The Genome of the Zebra Mussel, Dreissena polymorpha: A Resource for Invasive Species Research.</title>
        <authorList>
            <person name="McCartney M.A."/>
            <person name="Auch B."/>
            <person name="Kono T."/>
            <person name="Mallez S."/>
            <person name="Zhang Y."/>
            <person name="Obille A."/>
            <person name="Becker A."/>
            <person name="Abrahante J.E."/>
            <person name="Garbe J."/>
            <person name="Badalamenti J.P."/>
            <person name="Herman A."/>
            <person name="Mangelson H."/>
            <person name="Liachko I."/>
            <person name="Sullivan S."/>
            <person name="Sone E.D."/>
            <person name="Koren S."/>
            <person name="Silverstein K.A.T."/>
            <person name="Beckman K.B."/>
            <person name="Gohl D.M."/>
        </authorList>
    </citation>
    <scope>NUCLEOTIDE SEQUENCE</scope>
    <source>
        <strain evidence="1">Duluth1</strain>
        <tissue evidence="1">Whole animal</tissue>
    </source>
</reference>
<organism evidence="1 2">
    <name type="scientific">Dreissena polymorpha</name>
    <name type="common">Zebra mussel</name>
    <name type="synonym">Mytilus polymorpha</name>
    <dbReference type="NCBI Taxonomy" id="45954"/>
    <lineage>
        <taxon>Eukaryota</taxon>
        <taxon>Metazoa</taxon>
        <taxon>Spiralia</taxon>
        <taxon>Lophotrochozoa</taxon>
        <taxon>Mollusca</taxon>
        <taxon>Bivalvia</taxon>
        <taxon>Autobranchia</taxon>
        <taxon>Heteroconchia</taxon>
        <taxon>Euheterodonta</taxon>
        <taxon>Imparidentia</taxon>
        <taxon>Neoheterodontei</taxon>
        <taxon>Myida</taxon>
        <taxon>Dreissenoidea</taxon>
        <taxon>Dreissenidae</taxon>
        <taxon>Dreissena</taxon>
    </lineage>
</organism>
<protein>
    <submittedName>
        <fullName evidence="1">Uncharacterized protein</fullName>
    </submittedName>
</protein>
<name>A0A9D4GJ92_DREPO</name>
<evidence type="ECO:0000313" key="1">
    <source>
        <dbReference type="EMBL" id="KAH3816418.1"/>
    </source>
</evidence>
<sequence>MFNMTGPYQKISTSLPADSPELQFGLFVYELGTMLAEKTLTVKGITIENEGKLSGIEHLVIGPKGVIILRYNGRNQSVHNVLV</sequence>
<proteinExistence type="predicted"/>
<evidence type="ECO:0000313" key="2">
    <source>
        <dbReference type="Proteomes" id="UP000828390"/>
    </source>
</evidence>
<keyword evidence="2" id="KW-1185">Reference proteome</keyword>
<gene>
    <name evidence="1" type="ORF">DPMN_117934</name>
</gene>